<dbReference type="AlphaFoldDB" id="A0A0A2ZXQ8"/>
<dbReference type="RefSeq" id="WP_013746185.1">
    <property type="nucleotide sequence ID" value="NZ_JPJQ01000029.1"/>
</dbReference>
<evidence type="ECO:0000313" key="9">
    <source>
        <dbReference type="EMBL" id="KGQ61873.1"/>
    </source>
</evidence>
<keyword evidence="3" id="KW-1003">Cell membrane</keyword>
<comment type="caution">
    <text evidence="9">The sequence shown here is derived from an EMBL/GenBank/DDBJ whole genome shotgun (WGS) entry which is preliminary data.</text>
</comment>
<evidence type="ECO:0000256" key="4">
    <source>
        <dbReference type="ARBA" id="ARBA00022692"/>
    </source>
</evidence>
<dbReference type="InterPro" id="IPR036259">
    <property type="entry name" value="MFS_trans_sf"/>
</dbReference>
<feature type="transmembrane region" description="Helical" evidence="7">
    <location>
        <begin position="356"/>
        <end position="374"/>
    </location>
</feature>
<dbReference type="PANTHER" id="PTHR43266:SF2">
    <property type="entry name" value="MAJOR FACILITATOR SUPERFAMILY (MFS) PROFILE DOMAIN-CONTAINING PROTEIN"/>
    <property type="match status" value="1"/>
</dbReference>
<dbReference type="Gene3D" id="1.20.1250.20">
    <property type="entry name" value="MFS general substrate transporter like domains"/>
    <property type="match status" value="2"/>
</dbReference>
<evidence type="ECO:0000256" key="3">
    <source>
        <dbReference type="ARBA" id="ARBA00022475"/>
    </source>
</evidence>
<reference evidence="9 10" key="1">
    <citation type="submission" date="2014-07" db="EMBL/GenBank/DDBJ databases">
        <title>Chaperone-usher fimbriae in a diverse selection of Gallibacterium genomes.</title>
        <authorList>
            <person name="Kudirkiene E."/>
            <person name="Bager R.J."/>
            <person name="Johnson T.J."/>
            <person name="Bojesen A.M."/>
        </authorList>
    </citation>
    <scope>NUCLEOTIDE SEQUENCE [LARGE SCALE GENOMIC DNA]</scope>
    <source>
        <strain evidence="9 10">4895</strain>
    </source>
</reference>
<feature type="transmembrane region" description="Helical" evidence="7">
    <location>
        <begin position="36"/>
        <end position="55"/>
    </location>
</feature>
<dbReference type="PANTHER" id="PTHR43266">
    <property type="entry name" value="MACROLIDE-EFFLUX PROTEIN"/>
    <property type="match status" value="1"/>
</dbReference>
<evidence type="ECO:0000256" key="7">
    <source>
        <dbReference type="SAM" id="Phobius"/>
    </source>
</evidence>
<feature type="transmembrane region" description="Helical" evidence="7">
    <location>
        <begin position="151"/>
        <end position="169"/>
    </location>
</feature>
<dbReference type="EMBL" id="JPJQ01000029">
    <property type="protein sequence ID" value="KGQ61873.1"/>
    <property type="molecule type" value="Genomic_DNA"/>
</dbReference>
<protein>
    <recommendedName>
        <fullName evidence="8">Major facilitator superfamily (MFS) profile domain-containing protein</fullName>
    </recommendedName>
</protein>
<evidence type="ECO:0000256" key="1">
    <source>
        <dbReference type="ARBA" id="ARBA00004651"/>
    </source>
</evidence>
<dbReference type="SUPFAM" id="SSF103473">
    <property type="entry name" value="MFS general substrate transporter"/>
    <property type="match status" value="1"/>
</dbReference>
<keyword evidence="2" id="KW-0813">Transport</keyword>
<feature type="transmembrane region" description="Helical" evidence="7">
    <location>
        <begin position="205"/>
        <end position="224"/>
    </location>
</feature>
<organism evidence="9 10">
    <name type="scientific">Gallibacterium anatis 4895</name>
    <dbReference type="NCBI Taxonomy" id="1396510"/>
    <lineage>
        <taxon>Bacteria</taxon>
        <taxon>Pseudomonadati</taxon>
        <taxon>Pseudomonadota</taxon>
        <taxon>Gammaproteobacteria</taxon>
        <taxon>Pasteurellales</taxon>
        <taxon>Pasteurellaceae</taxon>
        <taxon>Gallibacterium</taxon>
    </lineage>
</organism>
<feature type="transmembrane region" description="Helical" evidence="7">
    <location>
        <begin position="263"/>
        <end position="283"/>
    </location>
</feature>
<feature type="transmembrane region" description="Helical" evidence="7">
    <location>
        <begin position="236"/>
        <end position="256"/>
    </location>
</feature>
<proteinExistence type="predicted"/>
<keyword evidence="4 7" id="KW-0812">Transmembrane</keyword>
<dbReference type="InterPro" id="IPR011701">
    <property type="entry name" value="MFS"/>
</dbReference>
<feature type="transmembrane region" description="Helical" evidence="7">
    <location>
        <begin position="91"/>
        <end position="116"/>
    </location>
</feature>
<accession>A0A0A2ZXQ8</accession>
<evidence type="ECO:0000259" key="8">
    <source>
        <dbReference type="PROSITE" id="PS50850"/>
    </source>
</evidence>
<dbReference type="PATRIC" id="fig|1005058.3.peg.1383"/>
<dbReference type="Proteomes" id="UP000030554">
    <property type="component" value="Unassembled WGS sequence"/>
</dbReference>
<feature type="transmembrane region" description="Helical" evidence="7">
    <location>
        <begin position="289"/>
        <end position="315"/>
    </location>
</feature>
<dbReference type="InterPro" id="IPR020846">
    <property type="entry name" value="MFS_dom"/>
</dbReference>
<feature type="domain" description="Major facilitator superfamily (MFS) profile" evidence="8">
    <location>
        <begin position="201"/>
        <end position="380"/>
    </location>
</feature>
<evidence type="ECO:0000313" key="10">
    <source>
        <dbReference type="Proteomes" id="UP000030554"/>
    </source>
</evidence>
<keyword evidence="6 7" id="KW-0472">Membrane</keyword>
<evidence type="ECO:0000256" key="2">
    <source>
        <dbReference type="ARBA" id="ARBA00022448"/>
    </source>
</evidence>
<comment type="subcellular location">
    <subcellularLocation>
        <location evidence="1">Cell membrane</location>
        <topology evidence="1">Multi-pass membrane protein</topology>
    </subcellularLocation>
</comment>
<name>A0A0A2ZXQ8_9PAST</name>
<dbReference type="GO" id="GO:0005886">
    <property type="term" value="C:plasma membrane"/>
    <property type="evidence" value="ECO:0007669"/>
    <property type="project" value="UniProtKB-SubCell"/>
</dbReference>
<dbReference type="GO" id="GO:0022857">
    <property type="term" value="F:transmembrane transporter activity"/>
    <property type="evidence" value="ECO:0007669"/>
    <property type="project" value="InterPro"/>
</dbReference>
<sequence>MRLFFILFILTISISSLTDEATQTILSLQINEQDGILPLVFILYMIGGIVATPLSRYLLHPKTPIKNLIYIFSTQGSIIYITYFLSSTYFIFIISFFLGTTGNLLWIKILSIIPLFQNKNSANKVAHTCRNIGFITGPLLGSFLFTLYNQYSFFILSIITFIPIMFLFGKNNFLFYTTKKNVSKNSNDIKYDKYNLFKNTKVKKVLIPTALTILSTSNFNILIIPYITKINNFPNYYYGTLLSIISFGLIISPILLSDLFKKIGTAAGASAGTLLIGLGVFSIGYTNNFLIMLIFSLILGLGNGIQNTLLSLFLYETFPNNSEKSVIPSYVAYIQITVLFGFILSFLIKDDYIKDYFLYSGFFVITTSLVSIFINKRRGI</sequence>
<feature type="transmembrane region" description="Helical" evidence="7">
    <location>
        <begin position="327"/>
        <end position="344"/>
    </location>
</feature>
<feature type="transmembrane region" description="Helical" evidence="7">
    <location>
        <begin position="67"/>
        <end position="85"/>
    </location>
</feature>
<dbReference type="Pfam" id="PF07690">
    <property type="entry name" value="MFS_1"/>
    <property type="match status" value="1"/>
</dbReference>
<gene>
    <name evidence="9" type="ORF">IO48_06540</name>
</gene>
<evidence type="ECO:0000256" key="6">
    <source>
        <dbReference type="ARBA" id="ARBA00023136"/>
    </source>
</evidence>
<dbReference type="PROSITE" id="PS50850">
    <property type="entry name" value="MFS"/>
    <property type="match status" value="1"/>
</dbReference>
<keyword evidence="5 7" id="KW-1133">Transmembrane helix</keyword>
<evidence type="ECO:0000256" key="5">
    <source>
        <dbReference type="ARBA" id="ARBA00022989"/>
    </source>
</evidence>
<feature type="transmembrane region" description="Helical" evidence="7">
    <location>
        <begin position="128"/>
        <end position="145"/>
    </location>
</feature>